<organism evidence="5 6">
    <name type="scientific">Amycolatopsis arida</name>
    <dbReference type="NCBI Taxonomy" id="587909"/>
    <lineage>
        <taxon>Bacteria</taxon>
        <taxon>Bacillati</taxon>
        <taxon>Actinomycetota</taxon>
        <taxon>Actinomycetes</taxon>
        <taxon>Pseudonocardiales</taxon>
        <taxon>Pseudonocardiaceae</taxon>
        <taxon>Amycolatopsis</taxon>
    </lineage>
</organism>
<dbReference type="RefSeq" id="WP_092536851.1">
    <property type="nucleotide sequence ID" value="NZ_FOWW01000015.1"/>
</dbReference>
<dbReference type="InterPro" id="IPR001314">
    <property type="entry name" value="Peptidase_S1A"/>
</dbReference>
<dbReference type="InterPro" id="IPR018114">
    <property type="entry name" value="TRYPSIN_HIS"/>
</dbReference>
<keyword evidence="3" id="KW-0732">Signal</keyword>
<evidence type="ECO:0000313" key="6">
    <source>
        <dbReference type="Proteomes" id="UP000198727"/>
    </source>
</evidence>
<feature type="chain" id="PRO_5011459447" evidence="3">
    <location>
        <begin position="28"/>
        <end position="278"/>
    </location>
</feature>
<feature type="signal peptide" evidence="3">
    <location>
        <begin position="1"/>
        <end position="27"/>
    </location>
</feature>
<feature type="domain" description="Peptidase S1" evidence="4">
    <location>
        <begin position="41"/>
        <end position="276"/>
    </location>
</feature>
<dbReference type="PRINTS" id="PR00722">
    <property type="entry name" value="CHYMOTRYPSIN"/>
</dbReference>
<dbReference type="EMBL" id="FOWW01000015">
    <property type="protein sequence ID" value="SFQ73109.1"/>
    <property type="molecule type" value="Genomic_DNA"/>
</dbReference>
<comment type="similarity">
    <text evidence="1">Belongs to the peptidase S1 family.</text>
</comment>
<dbReference type="PANTHER" id="PTHR24276:SF98">
    <property type="entry name" value="FI18310P1-RELATED"/>
    <property type="match status" value="1"/>
</dbReference>
<dbReference type="InterPro" id="IPR043504">
    <property type="entry name" value="Peptidase_S1_PA_chymotrypsin"/>
</dbReference>
<dbReference type="Proteomes" id="UP000198727">
    <property type="component" value="Unassembled WGS sequence"/>
</dbReference>
<evidence type="ECO:0000256" key="3">
    <source>
        <dbReference type="SAM" id="SignalP"/>
    </source>
</evidence>
<dbReference type="PROSITE" id="PS00134">
    <property type="entry name" value="TRYPSIN_HIS"/>
    <property type="match status" value="1"/>
</dbReference>
<reference evidence="6" key="1">
    <citation type="submission" date="2016-10" db="EMBL/GenBank/DDBJ databases">
        <authorList>
            <person name="Varghese N."/>
            <person name="Submissions S."/>
        </authorList>
    </citation>
    <scope>NUCLEOTIDE SEQUENCE [LARGE SCALE GENOMIC DNA]</scope>
    <source>
        <strain evidence="6">CGMCC 4.5579</strain>
    </source>
</reference>
<dbReference type="Gene3D" id="2.40.10.10">
    <property type="entry name" value="Trypsin-like serine proteases"/>
    <property type="match status" value="1"/>
</dbReference>
<proteinExistence type="inferred from homology"/>
<dbReference type="InterPro" id="IPR050430">
    <property type="entry name" value="Peptidase_S1"/>
</dbReference>
<evidence type="ECO:0000256" key="2">
    <source>
        <dbReference type="ARBA" id="ARBA00023157"/>
    </source>
</evidence>
<dbReference type="AlphaFoldDB" id="A0A1I6AWX0"/>
<keyword evidence="2" id="KW-1015">Disulfide bond</keyword>
<sequence length="278" mass="29533">MRTPPLLGVLTAALLAILLAAPSTAAAAPPPTTDGDARPLIVGGRNATQSYPFMGSLQSRSWSGHMCGASLIAPTWAVTAAHCLHEGTDKRRVLDPARWQVRVNSLDSGQGGEVLPAAQFILHPEYVRTVRLIHDIALIRLARPAATPPIPIADAAGPVGTRTRIMGWGTTCPDPNRQGPNCFPETLQELDTTILDPSRCEVLNRGSEICTDSPGGNSGVCYGDSGGPQVRTVAGRWELIGVASHLGSSRTSTCGRYPSGYVDVPAHRDWIQQHTGRR</sequence>
<name>A0A1I6AWX0_9PSEU</name>
<dbReference type="CDD" id="cd00190">
    <property type="entry name" value="Tryp_SPc"/>
    <property type="match status" value="1"/>
</dbReference>
<dbReference type="InterPro" id="IPR001254">
    <property type="entry name" value="Trypsin_dom"/>
</dbReference>
<dbReference type="GO" id="GO:0004252">
    <property type="term" value="F:serine-type endopeptidase activity"/>
    <property type="evidence" value="ECO:0007669"/>
    <property type="project" value="InterPro"/>
</dbReference>
<gene>
    <name evidence="5" type="ORF">SAMN05421810_11541</name>
</gene>
<dbReference type="STRING" id="587909.SAMN05421810_11541"/>
<evidence type="ECO:0000313" key="5">
    <source>
        <dbReference type="EMBL" id="SFQ73109.1"/>
    </source>
</evidence>
<protein>
    <submittedName>
        <fullName evidence="5">Trypsin</fullName>
    </submittedName>
</protein>
<keyword evidence="6" id="KW-1185">Reference proteome</keyword>
<dbReference type="PANTHER" id="PTHR24276">
    <property type="entry name" value="POLYSERASE-RELATED"/>
    <property type="match status" value="1"/>
</dbReference>
<dbReference type="OrthoDB" id="3657335at2"/>
<dbReference type="InterPro" id="IPR009003">
    <property type="entry name" value="Peptidase_S1_PA"/>
</dbReference>
<dbReference type="SUPFAM" id="SSF50494">
    <property type="entry name" value="Trypsin-like serine proteases"/>
    <property type="match status" value="1"/>
</dbReference>
<accession>A0A1I6AWX0</accession>
<dbReference type="PROSITE" id="PS50240">
    <property type="entry name" value="TRYPSIN_DOM"/>
    <property type="match status" value="1"/>
</dbReference>
<dbReference type="SMART" id="SM00020">
    <property type="entry name" value="Tryp_SPc"/>
    <property type="match status" value="1"/>
</dbReference>
<evidence type="ECO:0000256" key="1">
    <source>
        <dbReference type="ARBA" id="ARBA00007664"/>
    </source>
</evidence>
<dbReference type="Pfam" id="PF00089">
    <property type="entry name" value="Trypsin"/>
    <property type="match status" value="1"/>
</dbReference>
<dbReference type="GO" id="GO:0006508">
    <property type="term" value="P:proteolysis"/>
    <property type="evidence" value="ECO:0007669"/>
    <property type="project" value="InterPro"/>
</dbReference>
<evidence type="ECO:0000259" key="4">
    <source>
        <dbReference type="PROSITE" id="PS50240"/>
    </source>
</evidence>